<comment type="caution">
    <text evidence="5">The sequence shown here is derived from an EMBL/GenBank/DDBJ whole genome shotgun (WGS) entry which is preliminary data.</text>
</comment>
<dbReference type="Gene3D" id="3.40.1410.10">
    <property type="entry name" value="Chorismate lyase-like"/>
    <property type="match status" value="1"/>
</dbReference>
<dbReference type="SMART" id="SM00345">
    <property type="entry name" value="HTH_GNTR"/>
    <property type="match status" value="1"/>
</dbReference>
<dbReference type="InterPro" id="IPR050679">
    <property type="entry name" value="Bact_HTH_transcr_reg"/>
</dbReference>
<dbReference type="EMBL" id="BSEV01000016">
    <property type="protein sequence ID" value="GLK12493.1"/>
    <property type="molecule type" value="Genomic_DNA"/>
</dbReference>
<name>A0A9W6MG31_9ACTN</name>
<dbReference type="GO" id="GO:0003677">
    <property type="term" value="F:DNA binding"/>
    <property type="evidence" value="ECO:0007669"/>
    <property type="project" value="UniProtKB-KW"/>
</dbReference>
<dbReference type="SUPFAM" id="SSF46785">
    <property type="entry name" value="Winged helix' DNA-binding domain"/>
    <property type="match status" value="1"/>
</dbReference>
<dbReference type="InterPro" id="IPR028978">
    <property type="entry name" value="Chorismate_lyase_/UTRA_dom_sf"/>
</dbReference>
<evidence type="ECO:0000256" key="2">
    <source>
        <dbReference type="ARBA" id="ARBA00023125"/>
    </source>
</evidence>
<evidence type="ECO:0000259" key="4">
    <source>
        <dbReference type="PROSITE" id="PS50949"/>
    </source>
</evidence>
<feature type="domain" description="HTH gntR-type" evidence="4">
    <location>
        <begin position="2"/>
        <end position="70"/>
    </location>
</feature>
<keyword evidence="6" id="KW-1185">Reference proteome</keyword>
<gene>
    <name evidence="5" type="ORF">GCM10017600_59030</name>
</gene>
<dbReference type="GO" id="GO:0045892">
    <property type="term" value="P:negative regulation of DNA-templated transcription"/>
    <property type="evidence" value="ECO:0007669"/>
    <property type="project" value="TreeGrafter"/>
</dbReference>
<dbReference type="SMART" id="SM00866">
    <property type="entry name" value="UTRA"/>
    <property type="match status" value="1"/>
</dbReference>
<keyword evidence="2" id="KW-0238">DNA-binding</keyword>
<evidence type="ECO:0000313" key="5">
    <source>
        <dbReference type="EMBL" id="GLK12493.1"/>
    </source>
</evidence>
<evidence type="ECO:0000313" key="6">
    <source>
        <dbReference type="Proteomes" id="UP001143474"/>
    </source>
</evidence>
<dbReference type="AlphaFoldDB" id="A0A9W6MG31"/>
<keyword evidence="1" id="KW-0805">Transcription regulation</keyword>
<dbReference type="SUPFAM" id="SSF64288">
    <property type="entry name" value="Chorismate lyase-like"/>
    <property type="match status" value="1"/>
</dbReference>
<dbReference type="PRINTS" id="PR00035">
    <property type="entry name" value="HTHGNTR"/>
</dbReference>
<dbReference type="GO" id="GO:0003700">
    <property type="term" value="F:DNA-binding transcription factor activity"/>
    <property type="evidence" value="ECO:0007669"/>
    <property type="project" value="InterPro"/>
</dbReference>
<reference evidence="5" key="2">
    <citation type="submission" date="2023-01" db="EMBL/GenBank/DDBJ databases">
        <authorList>
            <person name="Sun Q."/>
            <person name="Evtushenko L."/>
        </authorList>
    </citation>
    <scope>NUCLEOTIDE SEQUENCE</scope>
    <source>
        <strain evidence="5">VKM Ac-2007</strain>
    </source>
</reference>
<dbReference type="InterPro" id="IPR000524">
    <property type="entry name" value="Tscrpt_reg_HTH_GntR"/>
</dbReference>
<dbReference type="Proteomes" id="UP001143474">
    <property type="component" value="Unassembled WGS sequence"/>
</dbReference>
<dbReference type="PANTHER" id="PTHR44846:SF1">
    <property type="entry name" value="MANNOSYL-D-GLYCERATE TRANSPORT_METABOLISM SYSTEM REPRESSOR MNGR-RELATED"/>
    <property type="match status" value="1"/>
</dbReference>
<protein>
    <submittedName>
        <fullName evidence="5">GntR family transcriptional regulator</fullName>
    </submittedName>
</protein>
<sequence length="249" mass="27159">MSSRYRQLADELRAGIADGTYPPGSRLPSESELALRHGASRGTIRQAFALLAADGLISSRKGARRLVTQAAPVQSFSQLHSFSQWAASIGETPGGRVVSLVRRGPTELEAERLGLDPGARVYHLTRLRLLSGRPVMIERTAYVERVGALVGGIDADNESITLRLEELGVVFAHAEHTVSAVPADAEDARLLGVRPRTPLLRELRRTTDLENRPLEWSDDRYLGDAVAFTVHNSVRANTLIRSSVKEPPA</sequence>
<dbReference type="InterPro" id="IPR036388">
    <property type="entry name" value="WH-like_DNA-bd_sf"/>
</dbReference>
<accession>A0A9W6MG31</accession>
<keyword evidence="3" id="KW-0804">Transcription</keyword>
<dbReference type="Gene3D" id="1.10.10.10">
    <property type="entry name" value="Winged helix-like DNA-binding domain superfamily/Winged helix DNA-binding domain"/>
    <property type="match status" value="1"/>
</dbReference>
<organism evidence="5 6">
    <name type="scientific">Streptosporangium carneum</name>
    <dbReference type="NCBI Taxonomy" id="47481"/>
    <lineage>
        <taxon>Bacteria</taxon>
        <taxon>Bacillati</taxon>
        <taxon>Actinomycetota</taxon>
        <taxon>Actinomycetes</taxon>
        <taxon>Streptosporangiales</taxon>
        <taxon>Streptosporangiaceae</taxon>
        <taxon>Streptosporangium</taxon>
    </lineage>
</organism>
<evidence type="ECO:0000256" key="3">
    <source>
        <dbReference type="ARBA" id="ARBA00023163"/>
    </source>
</evidence>
<proteinExistence type="predicted"/>
<dbReference type="InterPro" id="IPR011663">
    <property type="entry name" value="UTRA"/>
</dbReference>
<dbReference type="Pfam" id="PF00392">
    <property type="entry name" value="GntR"/>
    <property type="match status" value="1"/>
</dbReference>
<dbReference type="InterPro" id="IPR036390">
    <property type="entry name" value="WH_DNA-bd_sf"/>
</dbReference>
<reference evidence="5" key="1">
    <citation type="journal article" date="2014" name="Int. J. Syst. Evol. Microbiol.">
        <title>Complete genome sequence of Corynebacterium casei LMG S-19264T (=DSM 44701T), isolated from a smear-ripened cheese.</title>
        <authorList>
            <consortium name="US DOE Joint Genome Institute (JGI-PGF)"/>
            <person name="Walter F."/>
            <person name="Albersmeier A."/>
            <person name="Kalinowski J."/>
            <person name="Ruckert C."/>
        </authorList>
    </citation>
    <scope>NUCLEOTIDE SEQUENCE</scope>
    <source>
        <strain evidence="5">VKM Ac-2007</strain>
    </source>
</reference>
<dbReference type="PANTHER" id="PTHR44846">
    <property type="entry name" value="MANNOSYL-D-GLYCERATE TRANSPORT/METABOLISM SYSTEM REPRESSOR MNGR-RELATED"/>
    <property type="match status" value="1"/>
</dbReference>
<evidence type="ECO:0000256" key="1">
    <source>
        <dbReference type="ARBA" id="ARBA00023015"/>
    </source>
</evidence>
<dbReference type="RefSeq" id="WP_271220819.1">
    <property type="nucleotide sequence ID" value="NZ_BAAAVD010000009.1"/>
</dbReference>
<dbReference type="PROSITE" id="PS50949">
    <property type="entry name" value="HTH_GNTR"/>
    <property type="match status" value="1"/>
</dbReference>
<dbReference type="Pfam" id="PF07702">
    <property type="entry name" value="UTRA"/>
    <property type="match status" value="1"/>
</dbReference>
<dbReference type="CDD" id="cd07377">
    <property type="entry name" value="WHTH_GntR"/>
    <property type="match status" value="1"/>
</dbReference>